<dbReference type="SUPFAM" id="SSF56235">
    <property type="entry name" value="N-terminal nucleophile aminohydrolases (Ntn hydrolases)"/>
    <property type="match status" value="1"/>
</dbReference>
<dbReference type="InterPro" id="IPR029055">
    <property type="entry name" value="Ntn_hydrolases_N"/>
</dbReference>
<evidence type="ECO:0000256" key="5">
    <source>
        <dbReference type="ARBA" id="ARBA00022670"/>
    </source>
</evidence>
<keyword evidence="4" id="KW-0963">Cytoplasm</keyword>
<dbReference type="PRINTS" id="PR00141">
    <property type="entry name" value="PROTEASOME"/>
</dbReference>
<dbReference type="GO" id="GO:0005737">
    <property type="term" value="C:cytoplasm"/>
    <property type="evidence" value="ECO:0007669"/>
    <property type="project" value="TreeGrafter"/>
</dbReference>
<evidence type="ECO:0000256" key="7">
    <source>
        <dbReference type="ARBA" id="ARBA00022801"/>
    </source>
</evidence>
<evidence type="ECO:0000256" key="2">
    <source>
        <dbReference type="ARBA" id="ARBA00004123"/>
    </source>
</evidence>
<evidence type="ECO:0000256" key="4">
    <source>
        <dbReference type="ARBA" id="ARBA00022490"/>
    </source>
</evidence>
<comment type="catalytic activity">
    <reaction evidence="1">
        <text>Cleavage of peptide bonds with very broad specificity.</text>
        <dbReference type="EC" id="3.4.25.1"/>
    </reaction>
</comment>
<dbReference type="GO" id="GO:0005634">
    <property type="term" value="C:nucleus"/>
    <property type="evidence" value="ECO:0007669"/>
    <property type="project" value="UniProtKB-SubCell"/>
</dbReference>
<evidence type="ECO:0000256" key="6">
    <source>
        <dbReference type="ARBA" id="ARBA00022698"/>
    </source>
</evidence>
<reference evidence="13" key="1">
    <citation type="submission" date="2016-11" db="UniProtKB">
        <authorList>
            <consortium name="WormBaseParasite"/>
        </authorList>
    </citation>
    <scope>IDENTIFICATION</scope>
</reference>
<proteinExistence type="predicted"/>
<dbReference type="GO" id="GO:0051603">
    <property type="term" value="P:proteolysis involved in protein catabolic process"/>
    <property type="evidence" value="ECO:0007669"/>
    <property type="project" value="InterPro"/>
</dbReference>
<keyword evidence="5" id="KW-0645">Protease</keyword>
<keyword evidence="9" id="KW-0539">Nucleus</keyword>
<keyword evidence="7" id="KW-0378">Hydrolase</keyword>
<evidence type="ECO:0000256" key="3">
    <source>
        <dbReference type="ARBA" id="ARBA00012039"/>
    </source>
</evidence>
<dbReference type="AlphaFoldDB" id="A0A1I7XHY6"/>
<evidence type="ECO:0000313" key="12">
    <source>
        <dbReference type="Proteomes" id="UP000095283"/>
    </source>
</evidence>
<dbReference type="Gene3D" id="3.60.20.10">
    <property type="entry name" value="Glutamine Phosphoribosylpyrophosphate, subunit 1, domain 1"/>
    <property type="match status" value="1"/>
</dbReference>
<evidence type="ECO:0000256" key="1">
    <source>
        <dbReference type="ARBA" id="ARBA00001198"/>
    </source>
</evidence>
<dbReference type="InterPro" id="IPR023333">
    <property type="entry name" value="Proteasome_suB-type"/>
</dbReference>
<dbReference type="InterPro" id="IPR001353">
    <property type="entry name" value="Proteasome_sua/b"/>
</dbReference>
<evidence type="ECO:0000313" key="13">
    <source>
        <dbReference type="WBParaSite" id="Hba_17106"/>
    </source>
</evidence>
<keyword evidence="8" id="KW-0647">Proteasome</keyword>
<keyword evidence="12" id="KW-1185">Reference proteome</keyword>
<dbReference type="GO" id="GO:0004298">
    <property type="term" value="F:threonine-type endopeptidase activity"/>
    <property type="evidence" value="ECO:0007669"/>
    <property type="project" value="UniProtKB-KW"/>
</dbReference>
<evidence type="ECO:0000256" key="8">
    <source>
        <dbReference type="ARBA" id="ARBA00022942"/>
    </source>
</evidence>
<accession>A0A1I7XHY6</accession>
<dbReference type="PROSITE" id="PS51476">
    <property type="entry name" value="PROTEASOME_BETA_2"/>
    <property type="match status" value="1"/>
</dbReference>
<dbReference type="Pfam" id="PF00227">
    <property type="entry name" value="Proteasome"/>
    <property type="match status" value="1"/>
</dbReference>
<feature type="active site" description="Nucleophile" evidence="11">
    <location>
        <position position="46"/>
    </location>
</feature>
<comment type="subcellular location">
    <subcellularLocation>
        <location evidence="2">Nucleus</location>
    </subcellularLocation>
</comment>
<comment type="subunit">
    <text evidence="10">The 26S proteasome consists of a 20S proteasome core and two 19S regulatory subunits. The 20S proteasome core is composed of 28 subunits that are arranged in four stacked rings, resulting in a barrel-shaped structure. The two end rings are each formed by seven alpha subunits, and the two central rings are each formed by seven beta subunits. The catalytic chamber with the active sites is on the inside of the barrel.</text>
</comment>
<dbReference type="PANTHER" id="PTHR32194:SF4">
    <property type="entry name" value="PROTEASOME SUBUNIT BETA TYPE-7"/>
    <property type="match status" value="1"/>
</dbReference>
<evidence type="ECO:0000256" key="10">
    <source>
        <dbReference type="ARBA" id="ARBA00026071"/>
    </source>
</evidence>
<dbReference type="InterPro" id="IPR000243">
    <property type="entry name" value="Pept_T1A_subB"/>
</dbReference>
<dbReference type="EC" id="3.4.25.1" evidence="3"/>
<dbReference type="PANTHER" id="PTHR32194">
    <property type="entry name" value="METALLOPROTEASE TLDD"/>
    <property type="match status" value="1"/>
</dbReference>
<protein>
    <recommendedName>
        <fullName evidence="3">proteasome endopeptidase complex</fullName>
        <ecNumber evidence="3">3.4.25.1</ecNumber>
    </recommendedName>
</protein>
<evidence type="ECO:0000256" key="11">
    <source>
        <dbReference type="PIRSR" id="PIRSR600243-1"/>
    </source>
</evidence>
<keyword evidence="6" id="KW-0888">Threonine protease</keyword>
<evidence type="ECO:0000256" key="9">
    <source>
        <dbReference type="ARBA" id="ARBA00023242"/>
    </source>
</evidence>
<dbReference type="CDD" id="cd03763">
    <property type="entry name" value="proteasome_beta_type_7"/>
    <property type="match status" value="1"/>
</dbReference>
<dbReference type="WBParaSite" id="Hba_17106">
    <property type="protein sequence ID" value="Hba_17106"/>
    <property type="gene ID" value="Hba_17106"/>
</dbReference>
<name>A0A1I7XHY6_HETBA</name>
<organism evidence="12 13">
    <name type="scientific">Heterorhabditis bacteriophora</name>
    <name type="common">Entomopathogenic nematode worm</name>
    <dbReference type="NCBI Taxonomy" id="37862"/>
    <lineage>
        <taxon>Eukaryota</taxon>
        <taxon>Metazoa</taxon>
        <taxon>Ecdysozoa</taxon>
        <taxon>Nematoda</taxon>
        <taxon>Chromadorea</taxon>
        <taxon>Rhabditida</taxon>
        <taxon>Rhabditina</taxon>
        <taxon>Rhabditomorpha</taxon>
        <taxon>Strongyloidea</taxon>
        <taxon>Heterorhabditidae</taxon>
        <taxon>Heterorhabditis</taxon>
    </lineage>
</organism>
<dbReference type="Proteomes" id="UP000095283">
    <property type="component" value="Unplaced"/>
</dbReference>
<dbReference type="GO" id="GO:0005839">
    <property type="term" value="C:proteasome core complex"/>
    <property type="evidence" value="ECO:0007669"/>
    <property type="project" value="InterPro"/>
</dbReference>
<sequence>MAVVDNKQVLRMELDKGGAFDFSNCVRNMALARMGEAAPKLRSTGTTIVAATFKDGLVMGADSRATAGNVVADKHCEKVHKLTESIYACGAGTAADLDQVTKMLSANLRLLELNTGKKARVITALRQAKQHLFNYMGYVGAYLLIGGVDPTGPHLYECSANGTTMAKPFAAQGSGSYAAISILERDFKTEMTEEEATDLVQRALYAGMHGDNASGNSLNLVVMNSDKTVFRGPIVPDFCKKPESVDLEYKFKLGSTKVLKRKTIKYDIIESMDISH</sequence>